<keyword evidence="2" id="KW-1185">Reference proteome</keyword>
<evidence type="ECO:0000313" key="2">
    <source>
        <dbReference type="Proteomes" id="UP000824533"/>
    </source>
</evidence>
<sequence length="161" mass="19095">MLPLMFILTRSSPTVFNTRITEFNQNLLESSCPYIAYPTSIDLDDSNPYCRDILNLLENRNDFENSERELHNIKISEINNKTYLHLFTKVHHYDSVTYRDIFAVLKEICTDIDWKHSIQTKATLEQFRINLFKPQRLKQNCLLKQMDEHKDSILAKITKEP</sequence>
<accession>A0ACC1D3S2</accession>
<protein>
    <submittedName>
        <fullName evidence="1">Uncharacterized protein</fullName>
    </submittedName>
</protein>
<evidence type="ECO:0000313" key="1">
    <source>
        <dbReference type="EMBL" id="KAJ0178487.1"/>
    </source>
</evidence>
<dbReference type="Proteomes" id="UP000824533">
    <property type="component" value="Linkage Group LG10"/>
</dbReference>
<organism evidence="1 2">
    <name type="scientific">Dendrolimus kikuchii</name>
    <dbReference type="NCBI Taxonomy" id="765133"/>
    <lineage>
        <taxon>Eukaryota</taxon>
        <taxon>Metazoa</taxon>
        <taxon>Ecdysozoa</taxon>
        <taxon>Arthropoda</taxon>
        <taxon>Hexapoda</taxon>
        <taxon>Insecta</taxon>
        <taxon>Pterygota</taxon>
        <taxon>Neoptera</taxon>
        <taxon>Endopterygota</taxon>
        <taxon>Lepidoptera</taxon>
        <taxon>Glossata</taxon>
        <taxon>Ditrysia</taxon>
        <taxon>Bombycoidea</taxon>
        <taxon>Lasiocampidae</taxon>
        <taxon>Dendrolimus</taxon>
    </lineage>
</organism>
<gene>
    <name evidence="1" type="ORF">K1T71_006310</name>
</gene>
<reference evidence="1 2" key="1">
    <citation type="journal article" date="2021" name="Front. Genet.">
        <title>Chromosome-Level Genome Assembly Reveals Significant Gene Expansion in the Toll and IMD Signaling Pathways of Dendrolimus kikuchii.</title>
        <authorList>
            <person name="Zhou J."/>
            <person name="Wu P."/>
            <person name="Xiong Z."/>
            <person name="Liu N."/>
            <person name="Zhao N."/>
            <person name="Ji M."/>
            <person name="Qiu Y."/>
            <person name="Yang B."/>
        </authorList>
    </citation>
    <scope>NUCLEOTIDE SEQUENCE [LARGE SCALE GENOMIC DNA]</scope>
    <source>
        <strain evidence="1">Ann1</strain>
    </source>
</reference>
<name>A0ACC1D3S2_9NEOP</name>
<dbReference type="EMBL" id="CM034396">
    <property type="protein sequence ID" value="KAJ0178487.1"/>
    <property type="molecule type" value="Genomic_DNA"/>
</dbReference>
<proteinExistence type="predicted"/>
<comment type="caution">
    <text evidence="1">The sequence shown here is derived from an EMBL/GenBank/DDBJ whole genome shotgun (WGS) entry which is preliminary data.</text>
</comment>